<evidence type="ECO:0000256" key="3">
    <source>
        <dbReference type="ARBA" id="ARBA00023014"/>
    </source>
</evidence>
<evidence type="ECO:0000313" key="5">
    <source>
        <dbReference type="EMBL" id="OGM01801.1"/>
    </source>
</evidence>
<evidence type="ECO:0000256" key="2">
    <source>
        <dbReference type="ARBA" id="ARBA00023004"/>
    </source>
</evidence>
<dbReference type="GO" id="GO:0051536">
    <property type="term" value="F:iron-sulfur cluster binding"/>
    <property type="evidence" value="ECO:0007669"/>
    <property type="project" value="UniProtKB-KW"/>
</dbReference>
<dbReference type="InterPro" id="IPR045854">
    <property type="entry name" value="NO2/SO3_Rdtase_4Fe4S_sf"/>
</dbReference>
<keyword evidence="2" id="KW-0408">Iron</keyword>
<reference evidence="5 6" key="1">
    <citation type="journal article" date="2016" name="Nat. Commun.">
        <title>Thousands of microbial genomes shed light on interconnected biogeochemical processes in an aquifer system.</title>
        <authorList>
            <person name="Anantharaman K."/>
            <person name="Brown C.T."/>
            <person name="Hug L.A."/>
            <person name="Sharon I."/>
            <person name="Castelle C.J."/>
            <person name="Probst A.J."/>
            <person name="Thomas B.C."/>
            <person name="Singh A."/>
            <person name="Wilkins M.J."/>
            <person name="Karaoz U."/>
            <person name="Brodie E.L."/>
            <person name="Williams K.H."/>
            <person name="Hubbard S.S."/>
            <person name="Banfield J.F."/>
        </authorList>
    </citation>
    <scope>NUCLEOTIDE SEQUENCE [LARGE SCALE GENOMIC DNA]</scope>
</reference>
<dbReference type="InterPro" id="IPR004588">
    <property type="entry name" value="IspG_bac-typ"/>
</dbReference>
<sequence length="345" mass="38072">MNRTANVELDFSSVELSADWRDRTKFFSSFVHFAPLFTYQLNYSSGGAFNTLKKLNIKKYNLVFDSPEEFLKTDNRYLSDRKTSPGALCVKNTAGAGGRKLSDLCAELIDKAAGAFEASPPPVRLYIDCGRDGPASNTADELNDFLDKVTASGLFDPCKLSFCFQAGNVLDIIELNKKIVMKYPGLSRSLHIEPSKDLNKVENAILFYLKFSDAGLKHCSIAPRFASDEAGAGGYLEALEILRSLEFNNIPGVFFISCPTCTRCKIDVITLAKNIYERVRYIEKPLKIAVMGCEVNGPGEASHADIGVAGSPGNAVIFEHGRIVERVTPDKIEEKFMERIAGYVK</sequence>
<feature type="domain" description="IspG C-terminal" evidence="4">
    <location>
        <begin position="255"/>
        <end position="340"/>
    </location>
</feature>
<dbReference type="STRING" id="1817813.A2008_06000"/>
<evidence type="ECO:0000259" key="4">
    <source>
        <dbReference type="Pfam" id="PF26540"/>
    </source>
</evidence>
<dbReference type="SUPFAM" id="SSF56014">
    <property type="entry name" value="Nitrite and sulphite reductase 4Fe-4S domain-like"/>
    <property type="match status" value="1"/>
</dbReference>
<keyword evidence="3" id="KW-0411">Iron-sulfur</keyword>
<dbReference type="GO" id="GO:0019288">
    <property type="term" value="P:isopentenyl diphosphate biosynthetic process, methylerythritol 4-phosphate pathway"/>
    <property type="evidence" value="ECO:0007669"/>
    <property type="project" value="TreeGrafter"/>
</dbReference>
<evidence type="ECO:0000313" key="6">
    <source>
        <dbReference type="Proteomes" id="UP000178735"/>
    </source>
</evidence>
<protein>
    <recommendedName>
        <fullName evidence="4">IspG C-terminal domain-containing protein</fullName>
    </recommendedName>
</protein>
<dbReference type="PANTHER" id="PTHR30454">
    <property type="entry name" value="4-HYDROXY-3-METHYLBUT-2-EN-1-YL DIPHOSPHATE SYNTHASE"/>
    <property type="match status" value="1"/>
</dbReference>
<name>A0A1F7WG43_9BACT</name>
<gene>
    <name evidence="5" type="ORF">A2008_06000</name>
</gene>
<dbReference type="GO" id="GO:0046872">
    <property type="term" value="F:metal ion binding"/>
    <property type="evidence" value="ECO:0007669"/>
    <property type="project" value="UniProtKB-KW"/>
</dbReference>
<dbReference type="AlphaFoldDB" id="A0A1F7WG43"/>
<dbReference type="Proteomes" id="UP000178735">
    <property type="component" value="Unassembled WGS sequence"/>
</dbReference>
<evidence type="ECO:0000256" key="1">
    <source>
        <dbReference type="ARBA" id="ARBA00022723"/>
    </source>
</evidence>
<dbReference type="Pfam" id="PF26540">
    <property type="entry name" value="GcpE_C"/>
    <property type="match status" value="1"/>
</dbReference>
<comment type="caution">
    <text evidence="5">The sequence shown here is derived from an EMBL/GenBank/DDBJ whole genome shotgun (WGS) entry which is preliminary data.</text>
</comment>
<dbReference type="GO" id="GO:0016114">
    <property type="term" value="P:terpenoid biosynthetic process"/>
    <property type="evidence" value="ECO:0007669"/>
    <property type="project" value="InterPro"/>
</dbReference>
<keyword evidence="1" id="KW-0479">Metal-binding</keyword>
<accession>A0A1F7WG43</accession>
<dbReference type="Gene3D" id="3.30.413.10">
    <property type="entry name" value="Sulfite Reductase Hemoprotein, domain 1"/>
    <property type="match status" value="1"/>
</dbReference>
<organism evidence="5 6">
    <name type="scientific">Candidatus Wallbacteria bacterium GWC2_49_35</name>
    <dbReference type="NCBI Taxonomy" id="1817813"/>
    <lineage>
        <taxon>Bacteria</taxon>
        <taxon>Candidatus Walliibacteriota</taxon>
    </lineage>
</organism>
<proteinExistence type="predicted"/>
<dbReference type="GO" id="GO:0046429">
    <property type="term" value="F:4-hydroxy-3-methylbut-2-en-1-yl diphosphate synthase activity (ferredoxin)"/>
    <property type="evidence" value="ECO:0007669"/>
    <property type="project" value="InterPro"/>
</dbReference>
<dbReference type="InterPro" id="IPR058579">
    <property type="entry name" value="IspG_C"/>
</dbReference>
<dbReference type="EMBL" id="MGFH01000224">
    <property type="protein sequence ID" value="OGM01801.1"/>
    <property type="molecule type" value="Genomic_DNA"/>
</dbReference>
<dbReference type="PANTHER" id="PTHR30454:SF0">
    <property type="entry name" value="4-HYDROXY-3-METHYLBUT-2-EN-1-YL DIPHOSPHATE SYNTHASE (FERREDOXIN), CHLOROPLASTIC"/>
    <property type="match status" value="1"/>
</dbReference>